<comment type="catalytic activity">
    <reaction evidence="10 12">
        <text>Couples ATP hydrolysis with the unwinding of duplex DNA by translocating in the 3'-5' direction.</text>
        <dbReference type="EC" id="5.6.2.4"/>
    </reaction>
</comment>
<evidence type="ECO:0000256" key="9">
    <source>
        <dbReference type="ARBA" id="ARBA00023242"/>
    </source>
</evidence>
<keyword evidence="7" id="KW-0238">DNA-binding</keyword>
<dbReference type="EC" id="5.6.2.4" evidence="12"/>
<keyword evidence="5 12" id="KW-0347">Helicase</keyword>
<evidence type="ECO:0000256" key="12">
    <source>
        <dbReference type="RuleBase" id="RU364117"/>
    </source>
</evidence>
<evidence type="ECO:0000313" key="18">
    <source>
        <dbReference type="WBParaSite" id="PTRK_0000185000.1"/>
    </source>
</evidence>
<dbReference type="GO" id="GO:0003677">
    <property type="term" value="F:DNA binding"/>
    <property type="evidence" value="ECO:0007669"/>
    <property type="project" value="UniProtKB-KW"/>
</dbReference>
<feature type="domain" description="Helicase ATP-binding" evidence="15">
    <location>
        <begin position="273"/>
        <end position="450"/>
    </location>
</feature>
<dbReference type="InterPro" id="IPR027417">
    <property type="entry name" value="P-loop_NTPase"/>
</dbReference>
<sequence length="968" mass="109495">MYCEEEDDSIVPRKRYKFGNFTFVKPDPNFKMPRLFCCNNTHTDGVYKPHVQLDVNESNKGKENNKPTNLLNNVNKRDDTKNSKPQVVIIPSTPKLPPKLPINYGASTSNDSDVPSLFKQNASTIVSRTPIQPQNAMEFEDDFFDDSDFEEVLKEHSKLIACTSVVSKGDDIKEDTKTSPEVICIDDSFEFSDEFPYPEIRNKEVNDEILFSDDDDDSRDDMHGKFRGFLVDDGDEFQNESDHLKEEVVRHMYTYLKRDFGHDDFRHRQKAAVIASLAGNDVFILMPTGAGKSLCYQLPAAIEHGVTVVISPLRALIDDQCKKMNSIAIKTEKLTSDVSSSAAEKIIAELVSHKNNIKLLYVTPEKIAASPRFMSVLKDLNREGRLRRFVIDEAHCVSQWGHDFRPDYAKLKTLRDNFNVPRVPIMALTATATPKIVTDTQRLLGMTTSKLFLSSFVRTNLKYDVVEKSAANTKKLIESVIKQYPVGSGVLFCFSKNDCSSTKKLLDTLGVSSVIYHAGLSDKERREAQEKWMSGKARIVCATIAFGMGIDKPDVRFVIHMSMPKSIEGYYQESGRAGRDGLPSYCAILYNYTDCVKLRRFVEDDIDNGDGTVTVKSDIIKKMHHDNINEMIAYCESVSVCQRKLLVEHFGEIYDSADCLKDPNTVCRNCGDRRKGKYVHYDMTDVAITCLESIKQMSLTVKQLSECLRGKSKLIEDKGKKQLNKTSTLVNLPMYGKAPYLTDNDACRFMIKLITDGYALEDVQAINYGSNSTIVGYVRITDEGNKFLSSINKTNFYIYMPQKIGAASNGALKRVLVEEAEAQKEKYKIKHKYVYDKAKVSLNQLRATLAKDENFSNVTRIFTDKAIDQLAAILPRTNTELLSIDQMTPFKVKKYGSNIMSTLKEFWELVDKDDHAKMTRELEILTSNANQLIAAPVRNVPKSRGSSFTRGSTSRRGFSRGGRRNFRK</sequence>
<evidence type="ECO:0000256" key="13">
    <source>
        <dbReference type="SAM" id="MobiDB-lite"/>
    </source>
</evidence>
<evidence type="ECO:0000259" key="15">
    <source>
        <dbReference type="PROSITE" id="PS51192"/>
    </source>
</evidence>
<dbReference type="Gene3D" id="3.40.50.300">
    <property type="entry name" value="P-loop containing nucleotide triphosphate hydrolases"/>
    <property type="match status" value="2"/>
</dbReference>
<accession>A0A0N4Z4D0</accession>
<dbReference type="GO" id="GO:0005694">
    <property type="term" value="C:chromosome"/>
    <property type="evidence" value="ECO:0007669"/>
    <property type="project" value="TreeGrafter"/>
</dbReference>
<dbReference type="Pfam" id="PF16124">
    <property type="entry name" value="RecQ_Zn_bind"/>
    <property type="match status" value="1"/>
</dbReference>
<comment type="subcellular location">
    <subcellularLocation>
        <location evidence="1 12">Nucleus</location>
    </subcellularLocation>
</comment>
<dbReference type="STRING" id="131310.A0A0N4Z4D0"/>
<dbReference type="PROSITE" id="PS51192">
    <property type="entry name" value="HELICASE_ATP_BIND_1"/>
    <property type="match status" value="1"/>
</dbReference>
<dbReference type="PROSITE" id="PS51194">
    <property type="entry name" value="HELICASE_CTER"/>
    <property type="match status" value="1"/>
</dbReference>
<dbReference type="InterPro" id="IPR004589">
    <property type="entry name" value="DNA_helicase_ATP-dep_RecQ"/>
</dbReference>
<dbReference type="GO" id="GO:0005634">
    <property type="term" value="C:nucleus"/>
    <property type="evidence" value="ECO:0007669"/>
    <property type="project" value="UniProtKB-SubCell"/>
</dbReference>
<comment type="catalytic activity">
    <reaction evidence="11 12">
        <text>ATP + H2O = ADP + phosphate + H(+)</text>
        <dbReference type="Rhea" id="RHEA:13065"/>
        <dbReference type="ChEBI" id="CHEBI:15377"/>
        <dbReference type="ChEBI" id="CHEBI:15378"/>
        <dbReference type="ChEBI" id="CHEBI:30616"/>
        <dbReference type="ChEBI" id="CHEBI:43474"/>
        <dbReference type="ChEBI" id="CHEBI:456216"/>
    </reaction>
</comment>
<dbReference type="Pfam" id="PF00270">
    <property type="entry name" value="DEAD"/>
    <property type="match status" value="1"/>
</dbReference>
<dbReference type="GO" id="GO:0005737">
    <property type="term" value="C:cytoplasm"/>
    <property type="evidence" value="ECO:0007669"/>
    <property type="project" value="TreeGrafter"/>
</dbReference>
<dbReference type="InterPro" id="IPR044876">
    <property type="entry name" value="HRDC_dom_sf"/>
</dbReference>
<dbReference type="InterPro" id="IPR036388">
    <property type="entry name" value="WH-like_DNA-bd_sf"/>
</dbReference>
<dbReference type="GO" id="GO:0006260">
    <property type="term" value="P:DNA replication"/>
    <property type="evidence" value="ECO:0007669"/>
    <property type="project" value="InterPro"/>
</dbReference>
<feature type="compositionally biased region" description="Basic residues" evidence="13">
    <location>
        <begin position="957"/>
        <end position="968"/>
    </location>
</feature>
<dbReference type="NCBIfam" id="TIGR00614">
    <property type="entry name" value="recQ_fam"/>
    <property type="match status" value="1"/>
</dbReference>
<feature type="region of interest" description="Disordered" evidence="13">
    <location>
        <begin position="940"/>
        <end position="968"/>
    </location>
</feature>
<keyword evidence="9 12" id="KW-0539">Nucleus</keyword>
<dbReference type="InterPro" id="IPR018982">
    <property type="entry name" value="RQC_domain"/>
</dbReference>
<proteinExistence type="inferred from homology"/>
<dbReference type="SUPFAM" id="SSF47819">
    <property type="entry name" value="HRDC-like"/>
    <property type="match status" value="1"/>
</dbReference>
<dbReference type="SMART" id="SM00490">
    <property type="entry name" value="HELICc"/>
    <property type="match status" value="1"/>
</dbReference>
<feature type="domain" description="Helicase C-terminal" evidence="16">
    <location>
        <begin position="472"/>
        <end position="620"/>
    </location>
</feature>
<organism evidence="17 18">
    <name type="scientific">Parastrongyloides trichosuri</name>
    <name type="common">Possum-specific nematode worm</name>
    <dbReference type="NCBI Taxonomy" id="131310"/>
    <lineage>
        <taxon>Eukaryota</taxon>
        <taxon>Metazoa</taxon>
        <taxon>Ecdysozoa</taxon>
        <taxon>Nematoda</taxon>
        <taxon>Chromadorea</taxon>
        <taxon>Rhabditida</taxon>
        <taxon>Tylenchina</taxon>
        <taxon>Panagrolaimomorpha</taxon>
        <taxon>Strongyloidoidea</taxon>
        <taxon>Strongyloididae</taxon>
        <taxon>Parastrongyloides</taxon>
    </lineage>
</organism>
<keyword evidence="8" id="KW-0413">Isomerase</keyword>
<evidence type="ECO:0000256" key="3">
    <source>
        <dbReference type="ARBA" id="ARBA00022741"/>
    </source>
</evidence>
<dbReference type="FunFam" id="3.40.50.300:FF:000296">
    <property type="entry name" value="ATP-dependent DNA helicase RecQ"/>
    <property type="match status" value="1"/>
</dbReference>
<feature type="region of interest" description="Disordered" evidence="13">
    <location>
        <begin position="57"/>
        <end position="82"/>
    </location>
</feature>
<dbReference type="InterPro" id="IPR014001">
    <property type="entry name" value="Helicase_ATP-bd"/>
</dbReference>
<dbReference type="GO" id="GO:0005524">
    <property type="term" value="F:ATP binding"/>
    <property type="evidence" value="ECO:0007669"/>
    <property type="project" value="UniProtKB-KW"/>
</dbReference>
<protein>
    <recommendedName>
        <fullName evidence="12">ATP-dependent DNA helicase</fullName>
        <ecNumber evidence="12">5.6.2.4</ecNumber>
    </recommendedName>
</protein>
<dbReference type="InterPro" id="IPR002121">
    <property type="entry name" value="HRDC_dom"/>
</dbReference>
<evidence type="ECO:0000259" key="16">
    <source>
        <dbReference type="PROSITE" id="PS51194"/>
    </source>
</evidence>
<keyword evidence="17" id="KW-1185">Reference proteome</keyword>
<dbReference type="PANTHER" id="PTHR13710:SF153">
    <property type="entry name" value="RECQ-LIKE DNA HELICASE BLM"/>
    <property type="match status" value="1"/>
</dbReference>
<dbReference type="SMART" id="SM00487">
    <property type="entry name" value="DEXDc"/>
    <property type="match status" value="1"/>
</dbReference>
<evidence type="ECO:0000256" key="11">
    <source>
        <dbReference type="ARBA" id="ARBA00049360"/>
    </source>
</evidence>
<dbReference type="CDD" id="cd18794">
    <property type="entry name" value="SF2_C_RecQ"/>
    <property type="match status" value="1"/>
</dbReference>
<dbReference type="AlphaFoldDB" id="A0A0N4Z4D0"/>
<comment type="similarity">
    <text evidence="2 12">Belongs to the helicase family. RecQ subfamily.</text>
</comment>
<dbReference type="GO" id="GO:0016887">
    <property type="term" value="F:ATP hydrolysis activity"/>
    <property type="evidence" value="ECO:0007669"/>
    <property type="project" value="RHEA"/>
</dbReference>
<evidence type="ECO:0000256" key="6">
    <source>
        <dbReference type="ARBA" id="ARBA00022840"/>
    </source>
</evidence>
<dbReference type="InterPro" id="IPR010997">
    <property type="entry name" value="HRDC-like_sf"/>
</dbReference>
<dbReference type="PROSITE" id="PS50967">
    <property type="entry name" value="HRDC"/>
    <property type="match status" value="1"/>
</dbReference>
<feature type="compositionally biased region" description="Low complexity" evidence="13">
    <location>
        <begin position="943"/>
        <end position="956"/>
    </location>
</feature>
<dbReference type="GO" id="GO:0043138">
    <property type="term" value="F:3'-5' DNA helicase activity"/>
    <property type="evidence" value="ECO:0007669"/>
    <property type="project" value="UniProtKB-EC"/>
</dbReference>
<evidence type="ECO:0000256" key="7">
    <source>
        <dbReference type="ARBA" id="ARBA00023125"/>
    </source>
</evidence>
<evidence type="ECO:0000256" key="4">
    <source>
        <dbReference type="ARBA" id="ARBA00022801"/>
    </source>
</evidence>
<dbReference type="GO" id="GO:0000724">
    <property type="term" value="P:double-strand break repair via homologous recombination"/>
    <property type="evidence" value="ECO:0007669"/>
    <property type="project" value="TreeGrafter"/>
</dbReference>
<dbReference type="SMART" id="SM00341">
    <property type="entry name" value="HRDC"/>
    <property type="match status" value="1"/>
</dbReference>
<dbReference type="Gene3D" id="1.10.150.80">
    <property type="entry name" value="HRDC domain"/>
    <property type="match status" value="1"/>
</dbReference>
<dbReference type="InterPro" id="IPR001650">
    <property type="entry name" value="Helicase_C-like"/>
</dbReference>
<dbReference type="GO" id="GO:0009378">
    <property type="term" value="F:four-way junction helicase activity"/>
    <property type="evidence" value="ECO:0007669"/>
    <property type="project" value="TreeGrafter"/>
</dbReference>
<keyword evidence="6 12" id="KW-0067">ATP-binding</keyword>
<dbReference type="PANTHER" id="PTHR13710">
    <property type="entry name" value="DNA HELICASE RECQ FAMILY MEMBER"/>
    <property type="match status" value="1"/>
</dbReference>
<dbReference type="SUPFAM" id="SSF52540">
    <property type="entry name" value="P-loop containing nucleoside triphosphate hydrolases"/>
    <property type="match status" value="2"/>
</dbReference>
<dbReference type="Pfam" id="PF00570">
    <property type="entry name" value="HRDC"/>
    <property type="match status" value="1"/>
</dbReference>
<name>A0A0N4Z4D0_PARTI</name>
<dbReference type="Gene3D" id="1.10.10.10">
    <property type="entry name" value="Winged helix-like DNA-binding domain superfamily/Winged helix DNA-binding domain"/>
    <property type="match status" value="1"/>
</dbReference>
<evidence type="ECO:0000256" key="10">
    <source>
        <dbReference type="ARBA" id="ARBA00034617"/>
    </source>
</evidence>
<evidence type="ECO:0000313" key="17">
    <source>
        <dbReference type="Proteomes" id="UP000038045"/>
    </source>
</evidence>
<reference evidence="18" key="1">
    <citation type="submission" date="2017-02" db="UniProtKB">
        <authorList>
            <consortium name="WormBaseParasite"/>
        </authorList>
    </citation>
    <scope>IDENTIFICATION</scope>
</reference>
<evidence type="ECO:0000256" key="8">
    <source>
        <dbReference type="ARBA" id="ARBA00023235"/>
    </source>
</evidence>
<evidence type="ECO:0000256" key="2">
    <source>
        <dbReference type="ARBA" id="ARBA00005446"/>
    </source>
</evidence>
<evidence type="ECO:0000256" key="5">
    <source>
        <dbReference type="ARBA" id="ARBA00022806"/>
    </source>
</evidence>
<evidence type="ECO:0000259" key="14">
    <source>
        <dbReference type="PROSITE" id="PS50967"/>
    </source>
</evidence>
<dbReference type="Pfam" id="PF00271">
    <property type="entry name" value="Helicase_C"/>
    <property type="match status" value="1"/>
</dbReference>
<dbReference type="InterPro" id="IPR032284">
    <property type="entry name" value="RecQ_Zn-bd"/>
</dbReference>
<dbReference type="WBParaSite" id="PTRK_0000185000.1">
    <property type="protein sequence ID" value="PTRK_0000185000.1"/>
    <property type="gene ID" value="PTRK_0000185000"/>
</dbReference>
<keyword evidence="4 12" id="KW-0378">Hydrolase</keyword>
<feature type="domain" description="HRDC" evidence="14">
    <location>
        <begin position="832"/>
        <end position="913"/>
    </location>
</feature>
<dbReference type="InterPro" id="IPR011545">
    <property type="entry name" value="DEAD/DEAH_box_helicase_dom"/>
</dbReference>
<keyword evidence="3 12" id="KW-0547">Nucleotide-binding</keyword>
<dbReference type="Proteomes" id="UP000038045">
    <property type="component" value="Unplaced"/>
</dbReference>
<evidence type="ECO:0000256" key="1">
    <source>
        <dbReference type="ARBA" id="ARBA00004123"/>
    </source>
</evidence>
<dbReference type="Pfam" id="PF09382">
    <property type="entry name" value="RQC"/>
    <property type="match status" value="1"/>
</dbReference>